<name>A0AAP2Z996_9EURY</name>
<accession>A0AAP2Z996</accession>
<comment type="caution">
    <text evidence="1">The sequence shown here is derived from an EMBL/GenBank/DDBJ whole genome shotgun (WGS) entry which is preliminary data.</text>
</comment>
<dbReference type="AlphaFoldDB" id="A0AAP2Z996"/>
<evidence type="ECO:0000313" key="2">
    <source>
        <dbReference type="Proteomes" id="UP001321047"/>
    </source>
</evidence>
<dbReference type="RefSeq" id="WP_342809258.1">
    <property type="nucleotide sequence ID" value="NZ_JAOPJZ010000011.1"/>
</dbReference>
<proteinExistence type="predicted"/>
<gene>
    <name evidence="1" type="ORF">OB919_13255</name>
</gene>
<evidence type="ECO:0000313" key="1">
    <source>
        <dbReference type="EMBL" id="MCU4752932.1"/>
    </source>
</evidence>
<dbReference type="EMBL" id="JAOPJZ010000011">
    <property type="protein sequence ID" value="MCU4752932.1"/>
    <property type="molecule type" value="Genomic_DNA"/>
</dbReference>
<dbReference type="Pfam" id="PF10604">
    <property type="entry name" value="Polyketide_cyc2"/>
    <property type="match status" value="1"/>
</dbReference>
<dbReference type="CDD" id="cd07817">
    <property type="entry name" value="SRPBCC_8"/>
    <property type="match status" value="1"/>
</dbReference>
<sequence>MTYAQTVEDERTGVVSSAPDRTRWKRIVTIGTGGGLLLIGLRKRSTGGATLALLGGFLCYRGIVNRSDGQHDLERLGTSLDRAEASAGGRTVERSITVGTSAAELFERWIEPSTVTQVFGPVVEISPEESTVWTWRIDGPFGWHRTWRTEVVESEPGEFLRWETHDDALVDGWGTVRFRRAPGERGTEVTLRLNVDPPGGALGNMLVERAGFIPEILATKALRRFKSLVETGEVPTLERNPSARGRGDLL</sequence>
<dbReference type="InterPro" id="IPR023393">
    <property type="entry name" value="START-like_dom_sf"/>
</dbReference>
<organism evidence="1 2">
    <name type="scientific">Natronosalvus hydrolyticus</name>
    <dbReference type="NCBI Taxonomy" id="2979988"/>
    <lineage>
        <taxon>Archaea</taxon>
        <taxon>Methanobacteriati</taxon>
        <taxon>Methanobacteriota</taxon>
        <taxon>Stenosarchaea group</taxon>
        <taxon>Halobacteria</taxon>
        <taxon>Halobacteriales</taxon>
        <taxon>Natrialbaceae</taxon>
        <taxon>Natronosalvus</taxon>
    </lineage>
</organism>
<protein>
    <submittedName>
        <fullName evidence="1">SRPBCC family protein</fullName>
    </submittedName>
</protein>
<dbReference type="Gene3D" id="3.30.530.20">
    <property type="match status" value="1"/>
</dbReference>
<dbReference type="Proteomes" id="UP001321047">
    <property type="component" value="Unassembled WGS sequence"/>
</dbReference>
<keyword evidence="2" id="KW-1185">Reference proteome</keyword>
<dbReference type="InterPro" id="IPR019587">
    <property type="entry name" value="Polyketide_cyclase/dehydratase"/>
</dbReference>
<dbReference type="SUPFAM" id="SSF55961">
    <property type="entry name" value="Bet v1-like"/>
    <property type="match status" value="1"/>
</dbReference>
<reference evidence="1 2" key="1">
    <citation type="submission" date="2022-09" db="EMBL/GenBank/DDBJ databases">
        <title>Enrichment on poylsaccharides allowed isolation of novel metabolic and taxonomic groups of Haloarchaea.</title>
        <authorList>
            <person name="Sorokin D.Y."/>
            <person name="Elcheninov A.G."/>
            <person name="Khizhniak T.V."/>
            <person name="Kolganova T.V."/>
            <person name="Kublanov I.V."/>
        </authorList>
    </citation>
    <scope>NUCLEOTIDE SEQUENCE [LARGE SCALE GENOMIC DNA]</scope>
    <source>
        <strain evidence="1 2">AArc-curdl1</strain>
    </source>
</reference>